<accession>A0A8J4R8S6</accession>
<comment type="similarity">
    <text evidence="1">Belongs to the STIG1 family.</text>
</comment>
<dbReference type="Pfam" id="PF04885">
    <property type="entry name" value="Stig1"/>
    <property type="match status" value="1"/>
</dbReference>
<dbReference type="AlphaFoldDB" id="A0A8J4R8S6"/>
<evidence type="ECO:0000256" key="3">
    <source>
        <dbReference type="SAM" id="Phobius"/>
    </source>
</evidence>
<evidence type="ECO:0000313" key="4">
    <source>
        <dbReference type="EMBL" id="KAF3962150.1"/>
    </source>
</evidence>
<dbReference type="InterPro" id="IPR006969">
    <property type="entry name" value="Stig-like"/>
</dbReference>
<proteinExistence type="inferred from homology"/>
<keyword evidence="3" id="KW-0472">Membrane</keyword>
<feature type="transmembrane region" description="Helical" evidence="3">
    <location>
        <begin position="15"/>
        <end position="40"/>
    </location>
</feature>
<keyword evidence="3" id="KW-0812">Transmembrane</keyword>
<evidence type="ECO:0000256" key="1">
    <source>
        <dbReference type="ARBA" id="ARBA00006010"/>
    </source>
</evidence>
<protein>
    <submittedName>
        <fullName evidence="4">Uncharacterized protein</fullName>
    </submittedName>
</protein>
<sequence>MVLAYFKTKNAGNLYLFNATIYCYYWPFILLVLIVTSNVVSATHQTSLQRSDAPTHLHFFRSALRGRQRVLSCANDPSVCLDREKNPWGGTTCCFQKFCKDTMRDRNHCGACGLACAYGLLCCDGKCIDVQNDPQHCGSCFEVCPGQSRCSYSMCDYGG</sequence>
<reference evidence="4" key="1">
    <citation type="submission" date="2020-03" db="EMBL/GenBank/DDBJ databases">
        <title>Castanea mollissima Vanexum genome sequencing.</title>
        <authorList>
            <person name="Staton M."/>
        </authorList>
    </citation>
    <scope>NUCLEOTIDE SEQUENCE</scope>
    <source>
        <tissue evidence="4">Leaf</tissue>
    </source>
</reference>
<name>A0A8J4R8S6_9ROSI</name>
<dbReference type="EMBL" id="JRKL02001765">
    <property type="protein sequence ID" value="KAF3962150.1"/>
    <property type="molecule type" value="Genomic_DNA"/>
</dbReference>
<organism evidence="4 5">
    <name type="scientific">Castanea mollissima</name>
    <name type="common">Chinese chestnut</name>
    <dbReference type="NCBI Taxonomy" id="60419"/>
    <lineage>
        <taxon>Eukaryota</taxon>
        <taxon>Viridiplantae</taxon>
        <taxon>Streptophyta</taxon>
        <taxon>Embryophyta</taxon>
        <taxon>Tracheophyta</taxon>
        <taxon>Spermatophyta</taxon>
        <taxon>Magnoliopsida</taxon>
        <taxon>eudicotyledons</taxon>
        <taxon>Gunneridae</taxon>
        <taxon>Pentapetalae</taxon>
        <taxon>rosids</taxon>
        <taxon>fabids</taxon>
        <taxon>Fagales</taxon>
        <taxon>Fagaceae</taxon>
        <taxon>Castanea</taxon>
    </lineage>
</organism>
<evidence type="ECO:0000256" key="2">
    <source>
        <dbReference type="ARBA" id="ARBA00022729"/>
    </source>
</evidence>
<keyword evidence="3" id="KW-1133">Transmembrane helix</keyword>
<keyword evidence="2" id="KW-0732">Signal</keyword>
<keyword evidence="5" id="KW-1185">Reference proteome</keyword>
<comment type="caution">
    <text evidence="4">The sequence shown here is derived from an EMBL/GenBank/DDBJ whole genome shotgun (WGS) entry which is preliminary data.</text>
</comment>
<dbReference type="PANTHER" id="PTHR33227">
    <property type="entry name" value="STIGMA-SPECIFIC STIG1-LIKE PROTEIN 3"/>
    <property type="match status" value="1"/>
</dbReference>
<dbReference type="PANTHER" id="PTHR33227:SF54">
    <property type="entry name" value="PROTEIN STIG1"/>
    <property type="match status" value="1"/>
</dbReference>
<dbReference type="Proteomes" id="UP000737018">
    <property type="component" value="Unassembled WGS sequence"/>
</dbReference>
<dbReference type="OrthoDB" id="2013942at2759"/>
<gene>
    <name evidence="4" type="ORF">CMV_013302</name>
</gene>
<evidence type="ECO:0000313" key="5">
    <source>
        <dbReference type="Proteomes" id="UP000737018"/>
    </source>
</evidence>